<evidence type="ECO:0000313" key="2">
    <source>
        <dbReference type="Proteomes" id="UP000271098"/>
    </source>
</evidence>
<reference evidence="3" key="1">
    <citation type="submission" date="2016-06" db="UniProtKB">
        <authorList>
            <consortium name="WormBaseParasite"/>
        </authorList>
    </citation>
    <scope>IDENTIFICATION</scope>
</reference>
<dbReference type="WBParaSite" id="GPUH_0001200301-mRNA-1">
    <property type="protein sequence ID" value="GPUH_0001200301-mRNA-1"/>
    <property type="gene ID" value="GPUH_0001200301"/>
</dbReference>
<gene>
    <name evidence="1" type="ORF">GPUH_LOCUS11989</name>
</gene>
<protein>
    <submittedName>
        <fullName evidence="3">FLYWCH-type domain-containing protein</fullName>
    </submittedName>
</protein>
<dbReference type="Proteomes" id="UP000271098">
    <property type="component" value="Unassembled WGS sequence"/>
</dbReference>
<name>A0A183DTE8_9BILA</name>
<keyword evidence="2" id="KW-1185">Reference proteome</keyword>
<accession>A0A183DTE8</accession>
<dbReference type="AlphaFoldDB" id="A0A183DTE8"/>
<evidence type="ECO:0000313" key="1">
    <source>
        <dbReference type="EMBL" id="VDN19646.1"/>
    </source>
</evidence>
<reference evidence="1 2" key="2">
    <citation type="submission" date="2018-11" db="EMBL/GenBank/DDBJ databases">
        <authorList>
            <consortium name="Pathogen Informatics"/>
        </authorList>
    </citation>
    <scope>NUCLEOTIDE SEQUENCE [LARGE SCALE GENOMIC DNA]</scope>
</reference>
<sequence length="71" mass="8168">MDAVVLWRVVDRLESTNKLYQHKHKFTRLRWGDGIKLGDCSDSRCGRSVLITGLQHHTAALDLWTPNHGTR</sequence>
<proteinExistence type="predicted"/>
<dbReference type="EMBL" id="UYRT01078956">
    <property type="protein sequence ID" value="VDN19646.1"/>
    <property type="molecule type" value="Genomic_DNA"/>
</dbReference>
<organism evidence="3">
    <name type="scientific">Gongylonema pulchrum</name>
    <dbReference type="NCBI Taxonomy" id="637853"/>
    <lineage>
        <taxon>Eukaryota</taxon>
        <taxon>Metazoa</taxon>
        <taxon>Ecdysozoa</taxon>
        <taxon>Nematoda</taxon>
        <taxon>Chromadorea</taxon>
        <taxon>Rhabditida</taxon>
        <taxon>Spirurina</taxon>
        <taxon>Spiruromorpha</taxon>
        <taxon>Spiruroidea</taxon>
        <taxon>Gongylonematidae</taxon>
        <taxon>Gongylonema</taxon>
    </lineage>
</organism>
<evidence type="ECO:0000313" key="3">
    <source>
        <dbReference type="WBParaSite" id="GPUH_0001200301-mRNA-1"/>
    </source>
</evidence>